<dbReference type="GO" id="GO:0034237">
    <property type="term" value="F:protein kinase A regulatory subunit binding"/>
    <property type="evidence" value="ECO:0007669"/>
    <property type="project" value="TreeGrafter"/>
</dbReference>
<dbReference type="Pfam" id="PF10469">
    <property type="entry name" value="AKAP7_NLS"/>
    <property type="match status" value="1"/>
</dbReference>
<organism evidence="1">
    <name type="scientific">Cyprideis torosa</name>
    <dbReference type="NCBI Taxonomy" id="163714"/>
    <lineage>
        <taxon>Eukaryota</taxon>
        <taxon>Metazoa</taxon>
        <taxon>Ecdysozoa</taxon>
        <taxon>Arthropoda</taxon>
        <taxon>Crustacea</taxon>
        <taxon>Oligostraca</taxon>
        <taxon>Ostracoda</taxon>
        <taxon>Podocopa</taxon>
        <taxon>Podocopida</taxon>
        <taxon>Cytherocopina</taxon>
        <taxon>Cytheroidea</taxon>
        <taxon>Cytherideidae</taxon>
        <taxon>Cyprideis</taxon>
    </lineage>
</organism>
<protein>
    <submittedName>
        <fullName evidence="1">Uncharacterized protein</fullName>
    </submittedName>
</protein>
<sequence>TFKELLPLLRAAQSQFAKVGFGSETEFQTLQLHKRTLQAEDSGMPREQCIPLLEIPIQYLALAEESQTDKKHHAARTTDLNNGELRVRRRQGESLGEGEEEKKRIRPNTFLALQINDEEIMTVANEWQQSLIKAQPELKSSLISLTSLHITLGVFRLSSPEEKEIAREVLESCQGSIRSLLKEEPLMVHFRGMGSFGNQVAYVRIHSEEIVSRIRDLSLFLREEFRKAGLPDLDKKGKFEPHLTLAKLSKMKFVSRKRGKKVSRPKLPSTLEHAEIVFGTQHVQTIQLLEMSKAQDGYYPRIAEIPLIHNSERVQKKAYDYYDGREDLEYSVDVAAGDMGMMNVAQKIIYLRRLDAEQRSRAMESINEKIKLEG</sequence>
<dbReference type="InterPro" id="IPR052641">
    <property type="entry name" value="AKAP7_isoform_gamma"/>
</dbReference>
<dbReference type="OrthoDB" id="277832at2759"/>
<dbReference type="PANTHER" id="PTHR15934">
    <property type="entry name" value="RNA 2',3'-CYCLIC PHOSPHODIESTERASE"/>
    <property type="match status" value="1"/>
</dbReference>
<dbReference type="SUPFAM" id="SSF55144">
    <property type="entry name" value="LigT-like"/>
    <property type="match status" value="1"/>
</dbReference>
<dbReference type="AlphaFoldDB" id="A0A7R8WMV6"/>
<name>A0A7R8WMV6_9CRUS</name>
<evidence type="ECO:0000313" key="1">
    <source>
        <dbReference type="EMBL" id="CAD7234706.1"/>
    </source>
</evidence>
<dbReference type="InterPro" id="IPR019510">
    <property type="entry name" value="AKAP7-like_phosphoesterase"/>
</dbReference>
<feature type="non-terminal residue" evidence="1">
    <location>
        <position position="374"/>
    </location>
</feature>
<dbReference type="PANTHER" id="PTHR15934:SF2">
    <property type="entry name" value="A-KINASE ANCHOR PROTEIN 7-LIKE PHOSPHOESTERASE DOMAIN-CONTAINING PROTEIN"/>
    <property type="match status" value="1"/>
</dbReference>
<dbReference type="GO" id="GO:0010738">
    <property type="term" value="P:regulation of protein kinase A signaling"/>
    <property type="evidence" value="ECO:0007669"/>
    <property type="project" value="TreeGrafter"/>
</dbReference>
<gene>
    <name evidence="1" type="ORF">CTOB1V02_LOCUS12522</name>
</gene>
<dbReference type="EMBL" id="OB669542">
    <property type="protein sequence ID" value="CAD7234706.1"/>
    <property type="molecule type" value="Genomic_DNA"/>
</dbReference>
<reference evidence="1" key="1">
    <citation type="submission" date="2020-11" db="EMBL/GenBank/DDBJ databases">
        <authorList>
            <person name="Tran Van P."/>
        </authorList>
    </citation>
    <scope>NUCLEOTIDE SEQUENCE</scope>
</reference>
<feature type="non-terminal residue" evidence="1">
    <location>
        <position position="1"/>
    </location>
</feature>
<dbReference type="Gene3D" id="3.90.1140.10">
    <property type="entry name" value="Cyclic phosphodiesterase"/>
    <property type="match status" value="1"/>
</dbReference>
<proteinExistence type="predicted"/>
<accession>A0A7R8WMV6</accession>
<dbReference type="InterPro" id="IPR009097">
    <property type="entry name" value="Cyclic_Pdiesterase"/>
</dbReference>
<dbReference type="GO" id="GO:0005829">
    <property type="term" value="C:cytosol"/>
    <property type="evidence" value="ECO:0007669"/>
    <property type="project" value="TreeGrafter"/>
</dbReference>